<sequence>VFVGEAPEATAHKHNSVIVTIRRLTIAIPGPTTQPYTKAMRKNFHLHSGELKIEAQLPKEIFYHGEIIPVTIQLDNLSSNTVRRIKFQASLKHQRLLIVIQLTDITLFRQQQFKTVVFSLESEEGFPIEAGTMGWTQTYKLRPLLFDNRHQPGLALDGKMKHQDTNLATSTLIKDYRKRDLLGIIVQYLIRLKIVTGFGGRDTEMDIPFILTHPRKEVEQSMVGGPDEVVIEKFSRTKIQQHSETPSGPEEPCDKV</sequence>
<reference evidence="4" key="1">
    <citation type="submission" date="2018-11" db="EMBL/GenBank/DDBJ databases">
        <authorList>
            <consortium name="Pathogen Informatics"/>
        </authorList>
    </citation>
    <scope>NUCLEOTIDE SEQUENCE</scope>
</reference>
<dbReference type="Gene3D" id="2.60.40.640">
    <property type="match status" value="1"/>
</dbReference>
<dbReference type="SMART" id="SM01017">
    <property type="entry name" value="Arrestin_C"/>
    <property type="match status" value="1"/>
</dbReference>
<dbReference type="GO" id="GO:0002031">
    <property type="term" value="P:G protein-coupled receptor internalization"/>
    <property type="evidence" value="ECO:0007669"/>
    <property type="project" value="TreeGrafter"/>
</dbReference>
<dbReference type="AlphaFoldDB" id="A0A448XFM4"/>
<dbReference type="InterPro" id="IPR000698">
    <property type="entry name" value="Arrestin"/>
</dbReference>
<dbReference type="Proteomes" id="UP000784294">
    <property type="component" value="Unassembled WGS sequence"/>
</dbReference>
<dbReference type="InterPro" id="IPR011022">
    <property type="entry name" value="Arrestin_C-like"/>
</dbReference>
<dbReference type="PANTHER" id="PTHR11792">
    <property type="entry name" value="ARRESTIN"/>
    <property type="match status" value="1"/>
</dbReference>
<evidence type="ECO:0000313" key="4">
    <source>
        <dbReference type="EMBL" id="VEL35409.1"/>
    </source>
</evidence>
<evidence type="ECO:0000256" key="2">
    <source>
        <dbReference type="SAM" id="MobiDB-lite"/>
    </source>
</evidence>
<feature type="region of interest" description="Disordered" evidence="2">
    <location>
        <begin position="237"/>
        <end position="256"/>
    </location>
</feature>
<protein>
    <recommendedName>
        <fullName evidence="3">Arrestin C-terminal-like domain-containing protein</fullName>
    </recommendedName>
</protein>
<keyword evidence="5" id="KW-1185">Reference proteome</keyword>
<feature type="non-terminal residue" evidence="4">
    <location>
        <position position="1"/>
    </location>
</feature>
<comment type="caution">
    <text evidence="4">The sequence shown here is derived from an EMBL/GenBank/DDBJ whole genome shotgun (WGS) entry which is preliminary data.</text>
</comment>
<dbReference type="OrthoDB" id="298939at2759"/>
<dbReference type="InterPro" id="IPR014756">
    <property type="entry name" value="Ig_E-set"/>
</dbReference>
<dbReference type="GO" id="GO:0001664">
    <property type="term" value="F:G protein-coupled receptor binding"/>
    <property type="evidence" value="ECO:0007669"/>
    <property type="project" value="TreeGrafter"/>
</dbReference>
<dbReference type="EMBL" id="CAAALY010249762">
    <property type="protein sequence ID" value="VEL35409.1"/>
    <property type="molecule type" value="Genomic_DNA"/>
</dbReference>
<dbReference type="Pfam" id="PF02752">
    <property type="entry name" value="Arrestin_C"/>
    <property type="match status" value="1"/>
</dbReference>
<dbReference type="GO" id="GO:0005737">
    <property type="term" value="C:cytoplasm"/>
    <property type="evidence" value="ECO:0007669"/>
    <property type="project" value="TreeGrafter"/>
</dbReference>
<dbReference type="SUPFAM" id="SSF81296">
    <property type="entry name" value="E set domains"/>
    <property type="match status" value="1"/>
</dbReference>
<evidence type="ECO:0000313" key="5">
    <source>
        <dbReference type="Proteomes" id="UP000784294"/>
    </source>
</evidence>
<dbReference type="InterPro" id="IPR014752">
    <property type="entry name" value="Arrestin-like_C"/>
</dbReference>
<feature type="domain" description="Arrestin C-terminal-like" evidence="3">
    <location>
        <begin position="47"/>
        <end position="216"/>
    </location>
</feature>
<dbReference type="GO" id="GO:0007165">
    <property type="term" value="P:signal transduction"/>
    <property type="evidence" value="ECO:0007669"/>
    <property type="project" value="InterPro"/>
</dbReference>
<gene>
    <name evidence="4" type="ORF">PXEA_LOCUS28849</name>
</gene>
<organism evidence="4 5">
    <name type="scientific">Protopolystoma xenopodis</name>
    <dbReference type="NCBI Taxonomy" id="117903"/>
    <lineage>
        <taxon>Eukaryota</taxon>
        <taxon>Metazoa</taxon>
        <taxon>Spiralia</taxon>
        <taxon>Lophotrochozoa</taxon>
        <taxon>Platyhelminthes</taxon>
        <taxon>Monogenea</taxon>
        <taxon>Polyopisthocotylea</taxon>
        <taxon>Polystomatidea</taxon>
        <taxon>Polystomatidae</taxon>
        <taxon>Protopolystoma</taxon>
    </lineage>
</organism>
<accession>A0A448XFM4</accession>
<name>A0A448XFM4_9PLAT</name>
<comment type="similarity">
    <text evidence="1">Belongs to the arrestin family.</text>
</comment>
<evidence type="ECO:0000259" key="3">
    <source>
        <dbReference type="SMART" id="SM01017"/>
    </source>
</evidence>
<feature type="compositionally biased region" description="Polar residues" evidence="2">
    <location>
        <begin position="237"/>
        <end position="246"/>
    </location>
</feature>
<dbReference type="PANTHER" id="PTHR11792:SF17">
    <property type="entry name" value="KURTZ ARRESTIN"/>
    <property type="match status" value="1"/>
</dbReference>
<proteinExistence type="inferred from homology"/>
<evidence type="ECO:0000256" key="1">
    <source>
        <dbReference type="ARBA" id="ARBA00005298"/>
    </source>
</evidence>